<evidence type="ECO:0008006" key="3">
    <source>
        <dbReference type="Google" id="ProtNLM"/>
    </source>
</evidence>
<reference evidence="1 2" key="1">
    <citation type="submission" date="2016-10" db="EMBL/GenBank/DDBJ databases">
        <authorList>
            <person name="de Groot N.N."/>
        </authorList>
    </citation>
    <scope>NUCLEOTIDE SEQUENCE [LARGE SCALE GENOMIC DNA]</scope>
    <source>
        <strain evidence="1 2">DSM 23042</strain>
    </source>
</reference>
<dbReference type="STRING" id="641238.SAMN04490244_11830"/>
<dbReference type="SUPFAM" id="SSF158837">
    <property type="entry name" value="AGR C 984p-like"/>
    <property type="match status" value="1"/>
</dbReference>
<dbReference type="Proteomes" id="UP000198885">
    <property type="component" value="Unassembled WGS sequence"/>
</dbReference>
<dbReference type="InterPro" id="IPR010626">
    <property type="entry name" value="DUF1217"/>
</dbReference>
<dbReference type="Pfam" id="PF06748">
    <property type="entry name" value="DUF1217"/>
    <property type="match status" value="1"/>
</dbReference>
<protein>
    <recommendedName>
        <fullName evidence="3">DUF1217 domain-containing protein</fullName>
    </recommendedName>
</protein>
<dbReference type="RefSeq" id="WP_092696268.1">
    <property type="nucleotide sequence ID" value="NZ_CBDDGO010000004.1"/>
</dbReference>
<gene>
    <name evidence="1" type="ORF">SAMN04490244_11830</name>
</gene>
<evidence type="ECO:0000313" key="2">
    <source>
        <dbReference type="Proteomes" id="UP000198885"/>
    </source>
</evidence>
<dbReference type="AlphaFoldDB" id="A0A1H9X4X7"/>
<organism evidence="1 2">
    <name type="scientific">Tranquillimonas rosea</name>
    <dbReference type="NCBI Taxonomy" id="641238"/>
    <lineage>
        <taxon>Bacteria</taxon>
        <taxon>Pseudomonadati</taxon>
        <taxon>Pseudomonadota</taxon>
        <taxon>Alphaproteobacteria</taxon>
        <taxon>Rhodobacterales</taxon>
        <taxon>Roseobacteraceae</taxon>
        <taxon>Tranquillimonas</taxon>
    </lineage>
</organism>
<proteinExistence type="predicted"/>
<dbReference type="OrthoDB" id="7824597at2"/>
<dbReference type="InterPro" id="IPR023157">
    <property type="entry name" value="AGR-C-984p-like_sf"/>
</dbReference>
<keyword evidence="2" id="KW-1185">Reference proteome</keyword>
<evidence type="ECO:0000313" key="1">
    <source>
        <dbReference type="EMBL" id="SES41205.1"/>
    </source>
</evidence>
<sequence length="268" mass="29259">MTFVPVIPFGGLAGLAFLQRTRENQQDAFEATPRLQRVTDRFRTEIAGIRSADGLVADRELLEVALGAFGLGEDINNSFYVTKVLSSDTADPESFVNRLSDKRYLTLAEAFGFGRATGPRTALDGFADRIVDAYKTRSFEAAVGDVDPDMRLVMGFQRELQALVARTGSEDAQWYGVIASKPLREVFARAFGLPQSFGALDVDQQLSVFRKRSEQFFGVAAPAAFTDPDRAENLERQFLAQRQLAAGSQASTTSASVALSLLQAMQPA</sequence>
<dbReference type="Gene3D" id="1.10.3700.10">
    <property type="entry name" value="AGR C 984p-like"/>
    <property type="match status" value="1"/>
</dbReference>
<name>A0A1H9X4X7_9RHOB</name>
<accession>A0A1H9X4X7</accession>
<dbReference type="EMBL" id="FOGU01000018">
    <property type="protein sequence ID" value="SES41205.1"/>
    <property type="molecule type" value="Genomic_DNA"/>
</dbReference>